<dbReference type="RefSeq" id="WP_377064462.1">
    <property type="nucleotide sequence ID" value="NZ_JBHSJJ010000005.1"/>
</dbReference>
<keyword evidence="6" id="KW-1185">Reference proteome</keyword>
<evidence type="ECO:0000256" key="4">
    <source>
        <dbReference type="ARBA" id="ARBA00023136"/>
    </source>
</evidence>
<accession>A0ABV9T0M3</accession>
<dbReference type="InterPro" id="IPR050739">
    <property type="entry name" value="MFP"/>
</dbReference>
<name>A0ABV9T0M3_9BACT</name>
<dbReference type="Proteomes" id="UP001595818">
    <property type="component" value="Unassembled WGS sequence"/>
</dbReference>
<dbReference type="EMBL" id="JBHSJJ010000005">
    <property type="protein sequence ID" value="MFC4872242.1"/>
    <property type="molecule type" value="Genomic_DNA"/>
</dbReference>
<proteinExistence type="predicted"/>
<evidence type="ECO:0000313" key="6">
    <source>
        <dbReference type="Proteomes" id="UP001595818"/>
    </source>
</evidence>
<comment type="subcellular location">
    <subcellularLocation>
        <location evidence="1">Membrane</location>
        <topology evidence="1">Single-pass membrane protein</topology>
    </subcellularLocation>
</comment>
<dbReference type="Gene3D" id="2.40.50.100">
    <property type="match status" value="1"/>
</dbReference>
<dbReference type="PANTHER" id="PTHR30386">
    <property type="entry name" value="MEMBRANE FUSION SUBUNIT OF EMRAB-TOLC MULTIDRUG EFFLUX PUMP"/>
    <property type="match status" value="1"/>
</dbReference>
<sequence>MKKFGYLLLLWLVAVGFLIFFNFQNIQSNSAFLGVAEKDEKIISYGEVVEVKEILVVSGEYVSQGQKILEVSSPELELRIRDYTDRLMEIQALEMHSTLEIKSQISQLEAEILAKEAELTYEIRQLETQYGINKDLTSDLRSLASIQTDFQTVNPTAIRMEALREDLKLLTDPMKVRIDQLEAQLESEESPYKVQIKNIMGELEKLRLEQKKFNVYAAYDGVIGSVTIKPGDIIAPHMPILSVDSHAPSYVNGFIHENSYQEIAVSDRIEVASDWNRSKKAVGEVVGIGSKITEYPERLRKNMEVRLWGREVQIKIPEDNLFLQGEKVTLRKMN</sequence>
<protein>
    <submittedName>
        <fullName evidence="5">HlyD family secretion protein</fullName>
    </submittedName>
</protein>
<organism evidence="5 6">
    <name type="scientific">Negadavirga shengliensis</name>
    <dbReference type="NCBI Taxonomy" id="1389218"/>
    <lineage>
        <taxon>Bacteria</taxon>
        <taxon>Pseudomonadati</taxon>
        <taxon>Bacteroidota</taxon>
        <taxon>Cytophagia</taxon>
        <taxon>Cytophagales</taxon>
        <taxon>Cyclobacteriaceae</taxon>
        <taxon>Negadavirga</taxon>
    </lineage>
</organism>
<keyword evidence="3" id="KW-1133">Transmembrane helix</keyword>
<gene>
    <name evidence="5" type="ORF">ACFPFU_11115</name>
</gene>
<evidence type="ECO:0000256" key="1">
    <source>
        <dbReference type="ARBA" id="ARBA00004167"/>
    </source>
</evidence>
<keyword evidence="4" id="KW-0472">Membrane</keyword>
<comment type="caution">
    <text evidence="5">The sequence shown here is derived from an EMBL/GenBank/DDBJ whole genome shotgun (WGS) entry which is preliminary data.</text>
</comment>
<evidence type="ECO:0000256" key="2">
    <source>
        <dbReference type="ARBA" id="ARBA00022692"/>
    </source>
</evidence>
<keyword evidence="2" id="KW-0812">Transmembrane</keyword>
<evidence type="ECO:0000256" key="3">
    <source>
        <dbReference type="ARBA" id="ARBA00022989"/>
    </source>
</evidence>
<dbReference type="PANTHER" id="PTHR30386:SF26">
    <property type="entry name" value="TRANSPORT PROTEIN COMB"/>
    <property type="match status" value="1"/>
</dbReference>
<reference evidence="6" key="1">
    <citation type="journal article" date="2019" name="Int. J. Syst. Evol. Microbiol.">
        <title>The Global Catalogue of Microorganisms (GCM) 10K type strain sequencing project: providing services to taxonomists for standard genome sequencing and annotation.</title>
        <authorList>
            <consortium name="The Broad Institute Genomics Platform"/>
            <consortium name="The Broad Institute Genome Sequencing Center for Infectious Disease"/>
            <person name="Wu L."/>
            <person name="Ma J."/>
        </authorList>
    </citation>
    <scope>NUCLEOTIDE SEQUENCE [LARGE SCALE GENOMIC DNA]</scope>
    <source>
        <strain evidence="6">CGMCC 4.7466</strain>
    </source>
</reference>
<evidence type="ECO:0000313" key="5">
    <source>
        <dbReference type="EMBL" id="MFC4872242.1"/>
    </source>
</evidence>